<dbReference type="InterPro" id="IPR021858">
    <property type="entry name" value="Fun_TF"/>
</dbReference>
<sequence length="422" mass="45932">MLAAANPESYFNSIPPQSSLSMVPEDVANTFFLTAYAAASPTANLPDLADLLTTQGPSTSALHAPALAVLSRELGQPSLMALARKHYLVAIQKTNLALASPQLAVKDATLASVLLLALFEALTFQGRRSPTNWTMHMKGATELLKLRGPAQFGTVLGRSMFLDITSDILTSCANRRVAPPPALTELLTQFADVVGHDDLHVRITRATAGMADLVGLVTSDGDPDTVAIQLVLQGRQLDAHISKLLEDFAIWRPYVILDPASAPESAYNQIAHHYSTPKMCWQWNNLRMMRVYVNTWVFRAAAAAKSALRDSPEATNVLEKSRVLEIAASNAERMAVDILGTVSYCHSLPTLSNDRLTMARWLIWPLSSVATSPVTPISARIYARDNLHAFGRETGTSQATEAGKMVDEAKEIEDWLHIVHLS</sequence>
<dbReference type="EMBL" id="JAHCVI010000002">
    <property type="protein sequence ID" value="KAG7289897.1"/>
    <property type="molecule type" value="Genomic_DNA"/>
</dbReference>
<comment type="caution">
    <text evidence="2">The sequence shown here is derived from an EMBL/GenBank/DDBJ whole genome shotgun (WGS) entry which is preliminary data.</text>
</comment>
<dbReference type="AlphaFoldDB" id="A0AAD4F1S4"/>
<dbReference type="Proteomes" id="UP001197093">
    <property type="component" value="Unassembled WGS sequence"/>
</dbReference>
<protein>
    <submittedName>
        <fullName evidence="2">Uncharacterized protein</fullName>
    </submittedName>
</protein>
<dbReference type="PANTHER" id="PTHR38791">
    <property type="entry name" value="ZN(II)2CYS6 TRANSCRIPTION FACTOR (EUROFUNG)-RELATED-RELATED"/>
    <property type="match status" value="1"/>
</dbReference>
<dbReference type="Pfam" id="PF11951">
    <property type="entry name" value="Fungal_trans_2"/>
    <property type="match status" value="1"/>
</dbReference>
<organism evidence="2 3">
    <name type="scientific">Staphylotrichum longicolle</name>
    <dbReference type="NCBI Taxonomy" id="669026"/>
    <lineage>
        <taxon>Eukaryota</taxon>
        <taxon>Fungi</taxon>
        <taxon>Dikarya</taxon>
        <taxon>Ascomycota</taxon>
        <taxon>Pezizomycotina</taxon>
        <taxon>Sordariomycetes</taxon>
        <taxon>Sordariomycetidae</taxon>
        <taxon>Sordariales</taxon>
        <taxon>Chaetomiaceae</taxon>
        <taxon>Staphylotrichum</taxon>
    </lineage>
</organism>
<keyword evidence="3" id="KW-1185">Reference proteome</keyword>
<gene>
    <name evidence="2" type="ORF">NEMBOFW57_006274</name>
</gene>
<proteinExistence type="predicted"/>
<dbReference type="PANTHER" id="PTHR38791:SF13">
    <property type="entry name" value="ZN(2)-C6 FUNGAL-TYPE DOMAIN-CONTAINING PROTEIN"/>
    <property type="match status" value="1"/>
</dbReference>
<reference evidence="2" key="1">
    <citation type="submission" date="2023-02" db="EMBL/GenBank/DDBJ databases">
        <authorList>
            <person name="Palmer J.M."/>
        </authorList>
    </citation>
    <scope>NUCLEOTIDE SEQUENCE</scope>
    <source>
        <strain evidence="2">FW57</strain>
    </source>
</reference>
<evidence type="ECO:0000313" key="3">
    <source>
        <dbReference type="Proteomes" id="UP001197093"/>
    </source>
</evidence>
<evidence type="ECO:0000256" key="1">
    <source>
        <dbReference type="ARBA" id="ARBA00023242"/>
    </source>
</evidence>
<name>A0AAD4F1S4_9PEZI</name>
<accession>A0AAD4F1S4</accession>
<dbReference type="InterPro" id="IPR053175">
    <property type="entry name" value="DHMBA_Reg_Transcription_Factor"/>
</dbReference>
<evidence type="ECO:0000313" key="2">
    <source>
        <dbReference type="EMBL" id="KAG7289897.1"/>
    </source>
</evidence>
<keyword evidence="1" id="KW-0539">Nucleus</keyword>